<sequence length="680" mass="75019">MDQAPTPSRHSASPDIDPLAARIADAATESVIVYDTQGRVRHWNHASQLLYGWVGPEVVGQRLCDVMGKGTDEGHWPDLLANGTWHGIVQRRSPEGEPVLANIRLQILYTAEDQVAKVLEYGVPADARVVDGYVPGINKDWIAVWSIDVSAALVLQAEIDRLKVTGSPLGKMAEAKLIAEQLRVHDLNATAAQIFGGDATVATMVGKSVYRFWPNKHRDALLEMTIKLLRSAENESPILKRQVGSDILAVWRGTSSLPNMVATSVTGSWSDPQKYWELEASEQRYRNLIHNVPLPLWQVDARVMSDVVEQLKATGVTDIAKYIKENPELIEFACDAVVVTELNDSAIRLFRGTDRNDFLQGVRYLFSEAPEAATRVVMTHFNGTRNHIEDMKVRALDGQLLDVLFFVTFPKAPEKLDTTLLMMVDITEQRRTEQQLRKVEADFAHAARLSALGELVTSIAHEVRQPLSVIVTDADTGMRWLDRDEPNLAKVKSLVTRIMDNAHRADQVIRRIKDMAVKSDPLRQPLDINAVAREAIVIVSAESKAHAIAIRMQLADHLPTIPGDRVQLQQVVVNLLINAIQAISARGKTLREIIIRTTFDPNGSVLLSVRDTGGGVPPEDLDRIFDSFFSTKTDGIGIGLAICRSIIADHGGTIKAENHQGLGLNIQVTLPVPAGEEPAN</sequence>
<evidence type="ECO:0000313" key="12">
    <source>
        <dbReference type="Proteomes" id="UP001161580"/>
    </source>
</evidence>
<dbReference type="SMART" id="SM00388">
    <property type="entry name" value="HisKA"/>
    <property type="match status" value="1"/>
</dbReference>
<dbReference type="Pfam" id="PF13426">
    <property type="entry name" value="PAS_9"/>
    <property type="match status" value="1"/>
</dbReference>
<accession>A0AAE3QG70</accession>
<organism evidence="11 12">
    <name type="scientific">Ferirhizobium litorale</name>
    <dbReference type="NCBI Taxonomy" id="2927786"/>
    <lineage>
        <taxon>Bacteria</taxon>
        <taxon>Pseudomonadati</taxon>
        <taxon>Pseudomonadota</taxon>
        <taxon>Alphaproteobacteria</taxon>
        <taxon>Hyphomicrobiales</taxon>
        <taxon>Rhizobiaceae</taxon>
        <taxon>Ferirhizobium</taxon>
    </lineage>
</organism>
<dbReference type="Gene3D" id="3.30.565.10">
    <property type="entry name" value="Histidine kinase-like ATPase, C-terminal domain"/>
    <property type="match status" value="1"/>
</dbReference>
<dbReference type="EMBL" id="JALDYZ010000028">
    <property type="protein sequence ID" value="MDI7925217.1"/>
    <property type="molecule type" value="Genomic_DNA"/>
</dbReference>
<gene>
    <name evidence="11" type="ORF">MRS75_24555</name>
</gene>
<evidence type="ECO:0000256" key="5">
    <source>
        <dbReference type="ARBA" id="ARBA00022741"/>
    </source>
</evidence>
<evidence type="ECO:0000313" key="11">
    <source>
        <dbReference type="EMBL" id="MDI7925217.1"/>
    </source>
</evidence>
<evidence type="ECO:0000256" key="4">
    <source>
        <dbReference type="ARBA" id="ARBA00022679"/>
    </source>
</evidence>
<comment type="catalytic activity">
    <reaction evidence="1">
        <text>ATP + protein L-histidine = ADP + protein N-phospho-L-histidine.</text>
        <dbReference type="EC" id="2.7.13.3"/>
    </reaction>
</comment>
<dbReference type="GO" id="GO:0000155">
    <property type="term" value="F:phosphorelay sensor kinase activity"/>
    <property type="evidence" value="ECO:0007669"/>
    <property type="project" value="InterPro"/>
</dbReference>
<dbReference type="RefSeq" id="WP_311789640.1">
    <property type="nucleotide sequence ID" value="NZ_JALDYY010000037.1"/>
</dbReference>
<evidence type="ECO:0000259" key="9">
    <source>
        <dbReference type="PROSITE" id="PS50109"/>
    </source>
</evidence>
<evidence type="ECO:0000256" key="3">
    <source>
        <dbReference type="ARBA" id="ARBA00022553"/>
    </source>
</evidence>
<protein>
    <recommendedName>
        <fullName evidence="2">histidine kinase</fullName>
        <ecNumber evidence="2">2.7.13.3</ecNumber>
    </recommendedName>
</protein>
<dbReference type="SUPFAM" id="SSF55874">
    <property type="entry name" value="ATPase domain of HSP90 chaperone/DNA topoisomerase II/histidine kinase"/>
    <property type="match status" value="1"/>
</dbReference>
<dbReference type="PANTHER" id="PTHR43065">
    <property type="entry name" value="SENSOR HISTIDINE KINASE"/>
    <property type="match status" value="1"/>
</dbReference>
<dbReference type="InterPro" id="IPR004358">
    <property type="entry name" value="Sig_transdc_His_kin-like_C"/>
</dbReference>
<dbReference type="SUPFAM" id="SSF47384">
    <property type="entry name" value="Homodimeric domain of signal transducing histidine kinase"/>
    <property type="match status" value="1"/>
</dbReference>
<evidence type="ECO:0000256" key="2">
    <source>
        <dbReference type="ARBA" id="ARBA00012438"/>
    </source>
</evidence>
<dbReference type="InterPro" id="IPR036890">
    <property type="entry name" value="HATPase_C_sf"/>
</dbReference>
<evidence type="ECO:0000256" key="6">
    <source>
        <dbReference type="ARBA" id="ARBA00022777"/>
    </source>
</evidence>
<dbReference type="PANTHER" id="PTHR43065:SF10">
    <property type="entry name" value="PEROXIDE STRESS-ACTIVATED HISTIDINE KINASE MAK3"/>
    <property type="match status" value="1"/>
</dbReference>
<evidence type="ECO:0000256" key="7">
    <source>
        <dbReference type="ARBA" id="ARBA00022840"/>
    </source>
</evidence>
<dbReference type="CDD" id="cd00082">
    <property type="entry name" value="HisKA"/>
    <property type="match status" value="1"/>
</dbReference>
<dbReference type="InterPro" id="IPR003661">
    <property type="entry name" value="HisK_dim/P_dom"/>
</dbReference>
<dbReference type="AlphaFoldDB" id="A0AAE3QG70"/>
<dbReference type="Proteomes" id="UP001161580">
    <property type="component" value="Unassembled WGS sequence"/>
</dbReference>
<evidence type="ECO:0000256" key="8">
    <source>
        <dbReference type="ARBA" id="ARBA00023012"/>
    </source>
</evidence>
<keyword evidence="5" id="KW-0547">Nucleotide-binding</keyword>
<feature type="domain" description="Histidine kinase" evidence="9">
    <location>
        <begin position="458"/>
        <end position="674"/>
    </location>
</feature>
<dbReference type="SUPFAM" id="SSF55785">
    <property type="entry name" value="PYP-like sensor domain (PAS domain)"/>
    <property type="match status" value="2"/>
</dbReference>
<evidence type="ECO:0000259" key="10">
    <source>
        <dbReference type="PROSITE" id="PS50112"/>
    </source>
</evidence>
<keyword evidence="6" id="KW-0418">Kinase</keyword>
<dbReference type="InterPro" id="IPR000014">
    <property type="entry name" value="PAS"/>
</dbReference>
<dbReference type="InterPro" id="IPR036097">
    <property type="entry name" value="HisK_dim/P_sf"/>
</dbReference>
<reference evidence="11" key="1">
    <citation type="submission" date="2022-03" db="EMBL/GenBank/DDBJ databases">
        <title>Fererhizobium litorale gen. nov., sp. nov., isolated from sandy sediments of the Sea of Japan seashore.</title>
        <authorList>
            <person name="Romanenko L."/>
            <person name="Kurilenko V."/>
            <person name="Otstavnykh N."/>
            <person name="Svetashev V."/>
            <person name="Tekutyeva L."/>
            <person name="Isaeva M."/>
            <person name="Mikhailov V."/>
        </authorList>
    </citation>
    <scope>NUCLEOTIDE SEQUENCE</scope>
    <source>
        <strain evidence="11">KMM 9576</strain>
    </source>
</reference>
<dbReference type="InterPro" id="IPR035965">
    <property type="entry name" value="PAS-like_dom_sf"/>
</dbReference>
<keyword evidence="12" id="KW-1185">Reference proteome</keyword>
<keyword evidence="3" id="KW-0597">Phosphoprotein</keyword>
<keyword evidence="7 11" id="KW-0067">ATP-binding</keyword>
<name>A0AAE3QG70_9HYPH</name>
<dbReference type="Gene3D" id="1.10.287.130">
    <property type="match status" value="1"/>
</dbReference>
<dbReference type="PRINTS" id="PR00344">
    <property type="entry name" value="BCTRLSENSOR"/>
</dbReference>
<keyword evidence="8" id="KW-0902">Two-component regulatory system</keyword>
<dbReference type="SMART" id="SM00387">
    <property type="entry name" value="HATPase_c"/>
    <property type="match status" value="1"/>
</dbReference>
<proteinExistence type="predicted"/>
<dbReference type="Pfam" id="PF00512">
    <property type="entry name" value="HisKA"/>
    <property type="match status" value="1"/>
</dbReference>
<dbReference type="Pfam" id="PF02518">
    <property type="entry name" value="HATPase_c"/>
    <property type="match status" value="1"/>
</dbReference>
<feature type="domain" description="PAS" evidence="10">
    <location>
        <begin position="22"/>
        <end position="61"/>
    </location>
</feature>
<dbReference type="EC" id="2.7.13.3" evidence="2"/>
<dbReference type="InterPro" id="IPR003594">
    <property type="entry name" value="HATPase_dom"/>
</dbReference>
<dbReference type="PROSITE" id="PS50112">
    <property type="entry name" value="PAS"/>
    <property type="match status" value="1"/>
</dbReference>
<evidence type="ECO:0000256" key="1">
    <source>
        <dbReference type="ARBA" id="ARBA00000085"/>
    </source>
</evidence>
<comment type="caution">
    <text evidence="11">The sequence shown here is derived from an EMBL/GenBank/DDBJ whole genome shotgun (WGS) entry which is preliminary data.</text>
</comment>
<dbReference type="Gene3D" id="3.30.450.20">
    <property type="entry name" value="PAS domain"/>
    <property type="match status" value="2"/>
</dbReference>
<dbReference type="SMART" id="SM00091">
    <property type="entry name" value="PAS"/>
    <property type="match status" value="2"/>
</dbReference>
<keyword evidence="4" id="KW-0808">Transferase</keyword>
<dbReference type="GO" id="GO:0005524">
    <property type="term" value="F:ATP binding"/>
    <property type="evidence" value="ECO:0007669"/>
    <property type="project" value="UniProtKB-KW"/>
</dbReference>
<dbReference type="PROSITE" id="PS50109">
    <property type="entry name" value="HIS_KIN"/>
    <property type="match status" value="1"/>
</dbReference>
<dbReference type="InterPro" id="IPR005467">
    <property type="entry name" value="His_kinase_dom"/>
</dbReference>